<proteinExistence type="predicted"/>
<feature type="region of interest" description="Disordered" evidence="1">
    <location>
        <begin position="406"/>
        <end position="443"/>
    </location>
</feature>
<accession>A0A1C7M699</accession>
<dbReference type="STRING" id="5627.A0A1C7M699"/>
<dbReference type="AlphaFoldDB" id="A0A1C7M699"/>
<dbReference type="OrthoDB" id="3515175at2759"/>
<dbReference type="OMA" id="ALHHQWC"/>
<name>A0A1C7M699_GRIFR</name>
<sequence length="513" mass="56802">MGCWDGDNNDGICVIDITNPADPSYCFVLDREPLSGEQYIRTYYPIPEDEGEVHGRISEDSVLKAVSGISGVKMVTLEVLAEAWPDEFRKALESRDAQKSRPKATDIPPDVESIVSSLTDISLSLAITHAVESGEDSELEQLTFLPLLGKASFIKSALRDRPAFPDAAVPLLVKALQELKETTAVDLSDFGLSSEQVVKIVFALGDGVDSLNLSFNPYITADGIRKILIAIPRLKRLVIMGCPCIEEGELFELLKSQPLLFKNMEALMHPAILDIRQPPVHPTTFTFVTAVTSLQGSSLAVFSPASVVQSLTDLIRVMWAEDANPRLAYTFDMYGGCAITAAFSGGARWPGQTWSERSVAAIPTLSPDFLRDLSGWAFVFQCHHSRRHNFYGFMRARPLEDVLKDASQTEVTDATASQETTDLDSDGKEHSTAQEPSPREQLSARMGRDISFFDLRDFLRVMEEEGRTLPSEDAIKELEDLLHSEEDGKRRCSMMTTEDAVDFFVAIRKIPTR</sequence>
<dbReference type="InterPro" id="IPR032675">
    <property type="entry name" value="LRR_dom_sf"/>
</dbReference>
<dbReference type="Proteomes" id="UP000092993">
    <property type="component" value="Unassembled WGS sequence"/>
</dbReference>
<evidence type="ECO:0000256" key="1">
    <source>
        <dbReference type="SAM" id="MobiDB-lite"/>
    </source>
</evidence>
<protein>
    <submittedName>
        <fullName evidence="2">Uncharacterized protein</fullName>
    </submittedName>
</protein>
<gene>
    <name evidence="2" type="ORF">A0H81_08165</name>
</gene>
<organism evidence="2 3">
    <name type="scientific">Grifola frondosa</name>
    <name type="common">Maitake</name>
    <name type="synonym">Polyporus frondosus</name>
    <dbReference type="NCBI Taxonomy" id="5627"/>
    <lineage>
        <taxon>Eukaryota</taxon>
        <taxon>Fungi</taxon>
        <taxon>Dikarya</taxon>
        <taxon>Basidiomycota</taxon>
        <taxon>Agaricomycotina</taxon>
        <taxon>Agaricomycetes</taxon>
        <taxon>Polyporales</taxon>
        <taxon>Grifolaceae</taxon>
        <taxon>Grifola</taxon>
    </lineage>
</organism>
<feature type="compositionally biased region" description="Polar residues" evidence="1">
    <location>
        <begin position="406"/>
        <end position="420"/>
    </location>
</feature>
<evidence type="ECO:0000313" key="3">
    <source>
        <dbReference type="Proteomes" id="UP000092993"/>
    </source>
</evidence>
<evidence type="ECO:0000313" key="2">
    <source>
        <dbReference type="EMBL" id="OBZ71879.1"/>
    </source>
</evidence>
<reference evidence="2 3" key="1">
    <citation type="submission" date="2016-03" db="EMBL/GenBank/DDBJ databases">
        <title>Whole genome sequencing of Grifola frondosa 9006-11.</title>
        <authorList>
            <person name="Min B."/>
            <person name="Park H."/>
            <person name="Kim J.-G."/>
            <person name="Cho H."/>
            <person name="Oh Y.-L."/>
            <person name="Kong W.-S."/>
            <person name="Choi I.-G."/>
        </authorList>
    </citation>
    <scope>NUCLEOTIDE SEQUENCE [LARGE SCALE GENOMIC DNA]</scope>
    <source>
        <strain evidence="2 3">9006-11</strain>
    </source>
</reference>
<keyword evidence="3" id="KW-1185">Reference proteome</keyword>
<dbReference type="EMBL" id="LUGG01000010">
    <property type="protein sequence ID" value="OBZ71879.1"/>
    <property type="molecule type" value="Genomic_DNA"/>
</dbReference>
<comment type="caution">
    <text evidence="2">The sequence shown here is derived from an EMBL/GenBank/DDBJ whole genome shotgun (WGS) entry which is preliminary data.</text>
</comment>
<dbReference type="Gene3D" id="3.80.10.10">
    <property type="entry name" value="Ribonuclease Inhibitor"/>
    <property type="match status" value="1"/>
</dbReference>